<evidence type="ECO:0000259" key="2">
    <source>
        <dbReference type="Pfam" id="PF13476"/>
    </source>
</evidence>
<feature type="coiled-coil region" evidence="1">
    <location>
        <begin position="426"/>
        <end position="473"/>
    </location>
</feature>
<dbReference type="Gene3D" id="3.40.50.300">
    <property type="entry name" value="P-loop containing nucleotide triphosphate hydrolases"/>
    <property type="match status" value="2"/>
</dbReference>
<sequence>MNIKIKQLLIRTKKTTESVIFGKTLTFIYGPISKGKSTVLRLIDYCFGGDLERTPAIQQEFISTELFVDIGSYNCVIERSAFDKEYVRITWNRSNETRESVLAPISPSEIKIIDADVYNLSDLLFYLCDITPIKVKKRSRDPDSPLIRLSFRDIWWYCYLNQSDLDSSFFRFGHPFKERKSKDALKFFTGLYSERLTKAENELFSAVDEQRTKRNTANEIRNFMQGFEFGSSDDLLNEIDKSKKALLLEGNTLKNLEINRTVQKHPTDSLRVKLRRLGDEVESTRTAILDLGRAIEEQKALRAELIMTKTKAHRLEIASAVLNDVDFMRCPKCGEALPARESTDQCVLCGQISTAQYNEMESQEIECVRRDLNDRIDQIGELIKERDIILKKLHRSLKIKTEQKRLLDAQLQHDLDQYDTSLVEAMKIAERNIATLKERINNLNKFLKLSSDVNSLEEEANRLEKYIDALKFSVKKEREALNHADMNTIAIANEFKRILLAVNFPGVSEGDTVSIDTRTWKPYVYHGDIEWSFWECGSLGKKTLFNVCYALSLHIIAIRNNLPVPNVLIIDGPTKNISEYEDPKLVASLYSEIYRIAKQCAGKLQLILVDSDLVNPEKYLEDFVVRRMAGTQNEPSLISYYEGP</sequence>
<protein>
    <recommendedName>
        <fullName evidence="2">Rad50/SbcC-type AAA domain-containing protein</fullName>
    </recommendedName>
</protein>
<evidence type="ECO:0000313" key="3">
    <source>
        <dbReference type="EMBL" id="QCC86817.1"/>
    </source>
</evidence>
<dbReference type="EMBL" id="CP036295">
    <property type="protein sequence ID" value="QCC86817.1"/>
    <property type="molecule type" value="Genomic_DNA"/>
</dbReference>
<dbReference type="Proteomes" id="UP000297065">
    <property type="component" value="Chromosome"/>
</dbReference>
<name>A0A4P7ULT5_DESDE</name>
<dbReference type="GO" id="GO:0006302">
    <property type="term" value="P:double-strand break repair"/>
    <property type="evidence" value="ECO:0007669"/>
    <property type="project" value="InterPro"/>
</dbReference>
<dbReference type="SUPFAM" id="SSF52540">
    <property type="entry name" value="P-loop containing nucleoside triphosphate hydrolases"/>
    <property type="match status" value="1"/>
</dbReference>
<dbReference type="InterPro" id="IPR027417">
    <property type="entry name" value="P-loop_NTPase"/>
</dbReference>
<evidence type="ECO:0000313" key="4">
    <source>
        <dbReference type="Proteomes" id="UP000297065"/>
    </source>
</evidence>
<dbReference type="InterPro" id="IPR038729">
    <property type="entry name" value="Rad50/SbcC_AAA"/>
</dbReference>
<accession>A0A4P7ULT5</accession>
<dbReference type="RefSeq" id="WP_136400866.1">
    <property type="nucleotide sequence ID" value="NZ_CP036295.1"/>
</dbReference>
<gene>
    <name evidence="3" type="ORF">DDIC_13200</name>
</gene>
<dbReference type="GO" id="GO:0016887">
    <property type="term" value="F:ATP hydrolysis activity"/>
    <property type="evidence" value="ECO:0007669"/>
    <property type="project" value="InterPro"/>
</dbReference>
<dbReference type="Pfam" id="PF13476">
    <property type="entry name" value="AAA_23"/>
    <property type="match status" value="1"/>
</dbReference>
<proteinExistence type="predicted"/>
<feature type="domain" description="Rad50/SbcC-type AAA" evidence="2">
    <location>
        <begin position="19"/>
        <end position="245"/>
    </location>
</feature>
<organism evidence="3 4">
    <name type="scientific">Desulfovibrio desulfuricans</name>
    <dbReference type="NCBI Taxonomy" id="876"/>
    <lineage>
        <taxon>Bacteria</taxon>
        <taxon>Pseudomonadati</taxon>
        <taxon>Thermodesulfobacteriota</taxon>
        <taxon>Desulfovibrionia</taxon>
        <taxon>Desulfovibrionales</taxon>
        <taxon>Desulfovibrionaceae</taxon>
        <taxon>Desulfovibrio</taxon>
    </lineage>
</organism>
<dbReference type="AlphaFoldDB" id="A0A4P7ULT5"/>
<evidence type="ECO:0000256" key="1">
    <source>
        <dbReference type="SAM" id="Coils"/>
    </source>
</evidence>
<dbReference type="OrthoDB" id="103556at2"/>
<reference evidence="3 4" key="1">
    <citation type="submission" date="2019-02" db="EMBL/GenBank/DDBJ databases">
        <title>Complete Genome Sequence of Desulfovibrio desulfuricans IC1, a Sulfonate Utilizing Anaerobe.</title>
        <authorList>
            <person name="Day L.A."/>
            <person name="De Leon K.B."/>
            <person name="Wall J.D."/>
        </authorList>
    </citation>
    <scope>NUCLEOTIDE SEQUENCE [LARGE SCALE GENOMIC DNA]</scope>
    <source>
        <strain evidence="3 4">IC1</strain>
    </source>
</reference>
<keyword evidence="1" id="KW-0175">Coiled coil</keyword>